<name>A0A402B6H6_9CHLR</name>
<reference evidence="3" key="1">
    <citation type="submission" date="2018-12" db="EMBL/GenBank/DDBJ databases">
        <title>Tengunoibacter tsumagoiensis gen. nov., sp. nov., Dictyobacter kobayashii sp. nov., D. alpinus sp. nov., and D. joshuensis sp. nov. and description of Dictyobacteraceae fam. nov. within the order Ktedonobacterales isolated from Tengu-no-mugimeshi.</title>
        <authorList>
            <person name="Wang C.M."/>
            <person name="Zheng Y."/>
            <person name="Sakai Y."/>
            <person name="Toyoda A."/>
            <person name="Minakuchi Y."/>
            <person name="Abe K."/>
            <person name="Yokota A."/>
            <person name="Yabe S."/>
        </authorList>
    </citation>
    <scope>NUCLEOTIDE SEQUENCE [LARGE SCALE GENOMIC DNA]</scope>
    <source>
        <strain evidence="3">Uno16</strain>
    </source>
</reference>
<keyword evidence="3" id="KW-1185">Reference proteome</keyword>
<accession>A0A402B6H6</accession>
<protein>
    <submittedName>
        <fullName evidence="2">Uncharacterized protein</fullName>
    </submittedName>
</protein>
<feature type="transmembrane region" description="Helical" evidence="1">
    <location>
        <begin position="36"/>
        <end position="59"/>
    </location>
</feature>
<keyword evidence="1" id="KW-0812">Transmembrane</keyword>
<evidence type="ECO:0000256" key="1">
    <source>
        <dbReference type="SAM" id="Phobius"/>
    </source>
</evidence>
<gene>
    <name evidence="2" type="ORF">KDA_24400</name>
</gene>
<sequence>MHPVDAQRPFHLFHAKIVQCIAVIVSRVSVHHSRAVMTSAATAIVVIATVVVAATAMIVGTDGIAGKV</sequence>
<dbReference type="EMBL" id="BIFT01000001">
    <property type="protein sequence ID" value="GCE26956.1"/>
    <property type="molecule type" value="Genomic_DNA"/>
</dbReference>
<comment type="caution">
    <text evidence="2">The sequence shown here is derived from an EMBL/GenBank/DDBJ whole genome shotgun (WGS) entry which is preliminary data.</text>
</comment>
<organism evidence="2 3">
    <name type="scientific">Dictyobacter alpinus</name>
    <dbReference type="NCBI Taxonomy" id="2014873"/>
    <lineage>
        <taxon>Bacteria</taxon>
        <taxon>Bacillati</taxon>
        <taxon>Chloroflexota</taxon>
        <taxon>Ktedonobacteria</taxon>
        <taxon>Ktedonobacterales</taxon>
        <taxon>Dictyobacteraceae</taxon>
        <taxon>Dictyobacter</taxon>
    </lineage>
</organism>
<dbReference type="Proteomes" id="UP000287171">
    <property type="component" value="Unassembled WGS sequence"/>
</dbReference>
<evidence type="ECO:0000313" key="3">
    <source>
        <dbReference type="Proteomes" id="UP000287171"/>
    </source>
</evidence>
<feature type="transmembrane region" description="Helical" evidence="1">
    <location>
        <begin position="12"/>
        <end position="30"/>
    </location>
</feature>
<keyword evidence="1" id="KW-1133">Transmembrane helix</keyword>
<proteinExistence type="predicted"/>
<dbReference type="AlphaFoldDB" id="A0A402B6H6"/>
<evidence type="ECO:0000313" key="2">
    <source>
        <dbReference type="EMBL" id="GCE26956.1"/>
    </source>
</evidence>
<keyword evidence="1" id="KW-0472">Membrane</keyword>